<protein>
    <submittedName>
        <fullName evidence="2">Uncharacterized protein</fullName>
    </submittedName>
</protein>
<dbReference type="EMBL" id="MN739062">
    <property type="protein sequence ID" value="QHS86803.1"/>
    <property type="molecule type" value="Genomic_DNA"/>
</dbReference>
<organism evidence="2">
    <name type="scientific">viral metagenome</name>
    <dbReference type="NCBI Taxonomy" id="1070528"/>
    <lineage>
        <taxon>unclassified sequences</taxon>
        <taxon>metagenomes</taxon>
        <taxon>organismal metagenomes</taxon>
    </lineage>
</organism>
<feature type="compositionally biased region" description="Polar residues" evidence="1">
    <location>
        <begin position="361"/>
        <end position="381"/>
    </location>
</feature>
<name>A0A6C0B5P3_9ZZZZ</name>
<dbReference type="InterPro" id="IPR043910">
    <property type="entry name" value="DUF5767"/>
</dbReference>
<evidence type="ECO:0000313" key="2">
    <source>
        <dbReference type="EMBL" id="QHS86803.1"/>
    </source>
</evidence>
<dbReference type="AlphaFoldDB" id="A0A6C0B5P3"/>
<feature type="region of interest" description="Disordered" evidence="1">
    <location>
        <begin position="355"/>
        <end position="385"/>
    </location>
</feature>
<proteinExistence type="predicted"/>
<evidence type="ECO:0000256" key="1">
    <source>
        <dbReference type="SAM" id="MobiDB-lite"/>
    </source>
</evidence>
<sequence length="469" mass="52967">MDNRTKYESNNDIEDILSETLSNSNGNSPRMRIKKVNSQERINDNIHNRMEISSNKDVDVGLDLLVNKDKQTHTRGFDNGAAGVSNVNSGFNLSSGRGNNDLVNDMLSNLDLETSSRLSQQDIDKLIDAADQNSKLEQKSILEQDINPVETELDNDDSVSVLKSHYSNKRNSMSSEDTRRKKQEILFKLEKMRRLGIVGIKKFNMSNRLSDMQDELDRVKYERELESSIKFQRKCLMAFVTGSELINNKFDFLDLKLDGWSEQVHDGINDYNEVFEELHEKYSTKMKMAPEVKLLFMLGGSAFMYHLTNSMFKNSMPGMEDIMKQNPDLMKQFANAAINQMQGEERQAAEIFRNFTPAPNPGQQSGPAPTSAFRQSSQNLSPPRGFRDMPTKAAAEAALNATTGYVEASSPLSSSTRITPPVGVDDILNELQSNTDNDVSDILSETSSRKISIRRKKHKKKKNLLLNIN</sequence>
<dbReference type="Pfam" id="PF19071">
    <property type="entry name" value="DUF5767"/>
    <property type="match status" value="1"/>
</dbReference>
<reference evidence="2" key="1">
    <citation type="journal article" date="2020" name="Nature">
        <title>Giant virus diversity and host interactions through global metagenomics.</title>
        <authorList>
            <person name="Schulz F."/>
            <person name="Roux S."/>
            <person name="Paez-Espino D."/>
            <person name="Jungbluth S."/>
            <person name="Walsh D.A."/>
            <person name="Denef V.J."/>
            <person name="McMahon K.D."/>
            <person name="Konstantinidis K.T."/>
            <person name="Eloe-Fadrosh E.A."/>
            <person name="Kyrpides N.C."/>
            <person name="Woyke T."/>
        </authorList>
    </citation>
    <scope>NUCLEOTIDE SEQUENCE</scope>
    <source>
        <strain evidence="2">GVMAG-M-3300009422-16</strain>
    </source>
</reference>
<accession>A0A6C0B5P3</accession>